<keyword evidence="11" id="KW-0509">mRNA transport</keyword>
<keyword evidence="9" id="KW-0507">mRNA processing</keyword>
<feature type="region of interest" description="Disordered" evidence="18">
    <location>
        <begin position="575"/>
        <end position="618"/>
    </location>
</feature>
<evidence type="ECO:0000256" key="4">
    <source>
        <dbReference type="ARBA" id="ARBA00004556"/>
    </source>
</evidence>
<comment type="subcellular location">
    <subcellularLocation>
        <location evidence="2">Cell projection</location>
        <location evidence="2">Dendrite</location>
    </subcellularLocation>
    <subcellularLocation>
        <location evidence="1">Cytoplasm</location>
        <location evidence="1">Stress granule</location>
    </subcellularLocation>
    <subcellularLocation>
        <location evidence="4">Cytoplasm</location>
        <location evidence="4">Perinuclear region</location>
    </subcellularLocation>
    <subcellularLocation>
        <location evidence="3">Nucleus speckle</location>
    </subcellularLocation>
</comment>
<keyword evidence="14" id="KW-0866">Nonsense-mediated mRNA decay</keyword>
<keyword evidence="20" id="KW-1185">Reference proteome</keyword>
<evidence type="ECO:0000256" key="14">
    <source>
        <dbReference type="ARBA" id="ARBA00023161"/>
    </source>
</evidence>
<dbReference type="Proteomes" id="UP000504612">
    <property type="component" value="Unplaced"/>
</dbReference>
<evidence type="ECO:0000256" key="3">
    <source>
        <dbReference type="ARBA" id="ARBA00004324"/>
    </source>
</evidence>
<keyword evidence="15" id="KW-0508">mRNA splicing</keyword>
<dbReference type="GO" id="GO:0003729">
    <property type="term" value="F:mRNA binding"/>
    <property type="evidence" value="ECO:0007669"/>
    <property type="project" value="InterPro"/>
</dbReference>
<evidence type="ECO:0000256" key="16">
    <source>
        <dbReference type="ARBA" id="ARBA00023242"/>
    </source>
</evidence>
<evidence type="ECO:0000256" key="6">
    <source>
        <dbReference type="ARBA" id="ARBA00019964"/>
    </source>
</evidence>
<protein>
    <recommendedName>
        <fullName evidence="6">Protein CASC3</fullName>
    </recommendedName>
</protein>
<evidence type="ECO:0000256" key="18">
    <source>
        <dbReference type="SAM" id="MobiDB-lite"/>
    </source>
</evidence>
<evidence type="ECO:0000256" key="15">
    <source>
        <dbReference type="ARBA" id="ARBA00023187"/>
    </source>
</evidence>
<dbReference type="GO" id="GO:0035145">
    <property type="term" value="C:exon-exon junction complex"/>
    <property type="evidence" value="ECO:0007669"/>
    <property type="project" value="InterPro"/>
</dbReference>
<keyword evidence="13" id="KW-0694">RNA-binding</keyword>
<dbReference type="GO" id="GO:0030425">
    <property type="term" value="C:dendrite"/>
    <property type="evidence" value="ECO:0007669"/>
    <property type="project" value="UniProtKB-SubCell"/>
</dbReference>
<dbReference type="InterPro" id="IPR018545">
    <property type="entry name" value="Btz_dom"/>
</dbReference>
<feature type="compositionally biased region" description="Acidic residues" evidence="18">
    <location>
        <begin position="86"/>
        <end position="101"/>
    </location>
</feature>
<reference evidence="21" key="1">
    <citation type="submission" date="2025-08" db="UniProtKB">
        <authorList>
            <consortium name="RefSeq"/>
        </authorList>
    </citation>
    <scope>IDENTIFICATION</scope>
</reference>
<evidence type="ECO:0000256" key="8">
    <source>
        <dbReference type="ARBA" id="ARBA00022490"/>
    </source>
</evidence>
<name>A0A6J1UWW0_9SAUR</name>
<dbReference type="PANTHER" id="PTHR13434">
    <property type="entry name" value="PROTEIN CASC3"/>
    <property type="match status" value="1"/>
</dbReference>
<dbReference type="AlphaFoldDB" id="A0A6J1UWW0"/>
<feature type="region of interest" description="Disordered" evidence="18">
    <location>
        <begin position="674"/>
        <end position="693"/>
    </location>
</feature>
<dbReference type="KEGG" id="nss:113419992"/>
<evidence type="ECO:0000256" key="2">
    <source>
        <dbReference type="ARBA" id="ARBA00004279"/>
    </source>
</evidence>
<keyword evidence="10" id="KW-0747">Spliceosome</keyword>
<organism evidence="20 21">
    <name type="scientific">Notechis scutatus</name>
    <name type="common">mainland tiger snake</name>
    <dbReference type="NCBI Taxonomy" id="8663"/>
    <lineage>
        <taxon>Eukaryota</taxon>
        <taxon>Metazoa</taxon>
        <taxon>Chordata</taxon>
        <taxon>Craniata</taxon>
        <taxon>Vertebrata</taxon>
        <taxon>Euteleostomi</taxon>
        <taxon>Lepidosauria</taxon>
        <taxon>Squamata</taxon>
        <taxon>Bifurcata</taxon>
        <taxon>Unidentata</taxon>
        <taxon>Episquamata</taxon>
        <taxon>Toxicofera</taxon>
        <taxon>Serpentes</taxon>
        <taxon>Colubroidea</taxon>
        <taxon>Elapidae</taxon>
        <taxon>Hydrophiinae</taxon>
        <taxon>Notechis</taxon>
    </lineage>
</organism>
<dbReference type="InterPro" id="IPR028544">
    <property type="entry name" value="CASC3"/>
</dbReference>
<feature type="compositionally biased region" description="Basic and acidic residues" evidence="18">
    <location>
        <begin position="203"/>
        <end position="226"/>
    </location>
</feature>
<dbReference type="Pfam" id="PF09405">
    <property type="entry name" value="Btz"/>
    <property type="match status" value="1"/>
</dbReference>
<dbReference type="CTD" id="22794"/>
<evidence type="ECO:0000256" key="11">
    <source>
        <dbReference type="ARBA" id="ARBA00022816"/>
    </source>
</evidence>
<dbReference type="PRINTS" id="PR01217">
    <property type="entry name" value="PRICHEXTENSN"/>
</dbReference>
<dbReference type="GO" id="GO:0048471">
    <property type="term" value="C:perinuclear region of cytoplasm"/>
    <property type="evidence" value="ECO:0007669"/>
    <property type="project" value="UniProtKB-SubCell"/>
</dbReference>
<feature type="domain" description="Btz" evidence="19">
    <location>
        <begin position="133"/>
        <end position="241"/>
    </location>
</feature>
<dbReference type="GO" id="GO:0000184">
    <property type="term" value="P:nuclear-transcribed mRNA catabolic process, nonsense-mediated decay"/>
    <property type="evidence" value="ECO:0007669"/>
    <property type="project" value="UniProtKB-KW"/>
</dbReference>
<keyword evidence="12" id="KW-0810">Translation regulation</keyword>
<evidence type="ECO:0000256" key="10">
    <source>
        <dbReference type="ARBA" id="ARBA00022728"/>
    </source>
</evidence>
<feature type="compositionally biased region" description="Low complexity" evidence="18">
    <location>
        <begin position="38"/>
        <end position="52"/>
    </location>
</feature>
<dbReference type="SMART" id="SM01044">
    <property type="entry name" value="Btz"/>
    <property type="match status" value="1"/>
</dbReference>
<dbReference type="PANTHER" id="PTHR13434:SF0">
    <property type="entry name" value="PROTEIN CASC3"/>
    <property type="match status" value="1"/>
</dbReference>
<evidence type="ECO:0000256" key="12">
    <source>
        <dbReference type="ARBA" id="ARBA00022845"/>
    </source>
</evidence>
<dbReference type="GO" id="GO:0005681">
    <property type="term" value="C:spliceosomal complex"/>
    <property type="evidence" value="ECO:0007669"/>
    <property type="project" value="UniProtKB-KW"/>
</dbReference>
<evidence type="ECO:0000256" key="17">
    <source>
        <dbReference type="ARBA" id="ARBA00023273"/>
    </source>
</evidence>
<evidence type="ECO:0000313" key="20">
    <source>
        <dbReference type="Proteomes" id="UP000504612"/>
    </source>
</evidence>
<evidence type="ECO:0000313" key="21">
    <source>
        <dbReference type="RefSeq" id="XP_026535471.1"/>
    </source>
</evidence>
<dbReference type="GeneID" id="113419992"/>
<feature type="compositionally biased region" description="Polar residues" evidence="18">
    <location>
        <begin position="324"/>
        <end position="333"/>
    </location>
</feature>
<feature type="compositionally biased region" description="Polar residues" evidence="18">
    <location>
        <begin position="279"/>
        <end position="297"/>
    </location>
</feature>
<feature type="compositionally biased region" description="Basic and acidic residues" evidence="18">
    <location>
        <begin position="150"/>
        <end position="170"/>
    </location>
</feature>
<dbReference type="GO" id="GO:0051028">
    <property type="term" value="P:mRNA transport"/>
    <property type="evidence" value="ECO:0007669"/>
    <property type="project" value="UniProtKB-KW"/>
</dbReference>
<evidence type="ECO:0000256" key="1">
    <source>
        <dbReference type="ARBA" id="ARBA00004210"/>
    </source>
</evidence>
<feature type="compositionally biased region" description="Polar residues" evidence="18">
    <location>
        <begin position="377"/>
        <end position="390"/>
    </location>
</feature>
<feature type="compositionally biased region" description="Acidic residues" evidence="18">
    <location>
        <begin position="68"/>
        <end position="77"/>
    </location>
</feature>
<keyword evidence="8" id="KW-0963">Cytoplasm</keyword>
<evidence type="ECO:0000256" key="7">
    <source>
        <dbReference type="ARBA" id="ARBA00022448"/>
    </source>
</evidence>
<evidence type="ECO:0000256" key="5">
    <source>
        <dbReference type="ARBA" id="ARBA00009548"/>
    </source>
</evidence>
<dbReference type="RefSeq" id="XP_026535471.1">
    <property type="nucleotide sequence ID" value="XM_026679686.1"/>
</dbReference>
<dbReference type="GO" id="GO:0016607">
    <property type="term" value="C:nuclear speck"/>
    <property type="evidence" value="ECO:0007669"/>
    <property type="project" value="UniProtKB-SubCell"/>
</dbReference>
<accession>A0A6J1UWW0</accession>
<comment type="similarity">
    <text evidence="5">Belongs to the CASC3 family.</text>
</comment>
<evidence type="ECO:0000256" key="13">
    <source>
        <dbReference type="ARBA" id="ARBA00022884"/>
    </source>
</evidence>
<evidence type="ECO:0000256" key="9">
    <source>
        <dbReference type="ARBA" id="ARBA00022664"/>
    </source>
</evidence>
<feature type="region of interest" description="Disordered" evidence="18">
    <location>
        <begin position="1"/>
        <end position="433"/>
    </location>
</feature>
<feature type="compositionally biased region" description="Basic and acidic residues" evidence="18">
    <location>
        <begin position="408"/>
        <end position="417"/>
    </location>
</feature>
<feature type="compositionally biased region" description="Pro residues" evidence="18">
    <location>
        <begin position="592"/>
        <end position="611"/>
    </location>
</feature>
<sequence length="754" mass="83195">MADRRRQRASQDSSEEDESDSPPGSAVSSPHSGSHRFGLPGAASTAGATPTPENVEAPVTVGGSPADSECESEDGIEGDAVLSDYESAEDSEAEEGEYSEEETSKMDLKRDRNDTELRTKADKADEKPESKGTVAGERQSGDGQESTEQVENKIGKKLPKHLDDDEDRKNPAYIPRKGLFFEHDLRGQTQEEEVRPKGRQRKLWKDEGRWEHDKFREDEQAPKSRQELIALYGYDIRSAHNPDDIKPRRVRKPRFGSPPQRESNWSSERPSKPPRHQSLDSTSVAPRTFINRNSTGTGRMASPRALPKPGGYKDTRPSYRAVDASSQHAPRFNEQSKPESSYRSRRSDPIPAREPSPKSEIPPIQNSPVKKEEVVLENQTPPADILQTQPDRPVEKKSYSRARRSRNKVGETGKLADEVPPPSGLMPAPLKTADIIPSPSSAKTGNWEVPVEANLDGLEQDMTQLNMTEQNWNQGQPQFIPPQGLPNQMHIGAAPPPQFNRIEDMGVQGGRAKRYSSQRQRPVPEPAPPVHISIMEGHYYDALQFQGPIYTHGENPTSLPPQGVIVQPEMHLSHPGLHPHQTPAPLANAGLYPPPVSMPPGQQPPPPPPPQQLLAPTYFPPPGVMNFGNPSYPYPPGALPPPPPPHLYPNTQAQSQVYGGVTYYNTVQQQVQAKPSPPRRASQPVTIKPPPPETDLQFLLGKSVGVGKISPQEIVISLQRSAVGKGLHTISSKAILMKEFCSFPPSHFYLGWQK</sequence>
<keyword evidence="17" id="KW-0966">Cell projection</keyword>
<dbReference type="GO" id="GO:0008380">
    <property type="term" value="P:RNA splicing"/>
    <property type="evidence" value="ECO:0007669"/>
    <property type="project" value="UniProtKB-KW"/>
</dbReference>
<dbReference type="GO" id="GO:0006417">
    <property type="term" value="P:regulation of translation"/>
    <property type="evidence" value="ECO:0007669"/>
    <property type="project" value="UniProtKB-KW"/>
</dbReference>
<keyword evidence="16" id="KW-0539">Nucleus</keyword>
<proteinExistence type="inferred from homology"/>
<feature type="compositionally biased region" description="Basic and acidic residues" evidence="18">
    <location>
        <begin position="334"/>
        <end position="348"/>
    </location>
</feature>
<dbReference type="GO" id="GO:0010494">
    <property type="term" value="C:cytoplasmic stress granule"/>
    <property type="evidence" value="ECO:0007669"/>
    <property type="project" value="UniProtKB-SubCell"/>
</dbReference>
<evidence type="ECO:0000259" key="19">
    <source>
        <dbReference type="SMART" id="SM01044"/>
    </source>
</evidence>
<dbReference type="GO" id="GO:0006397">
    <property type="term" value="P:mRNA processing"/>
    <property type="evidence" value="ECO:0007669"/>
    <property type="project" value="UniProtKB-KW"/>
</dbReference>
<feature type="compositionally biased region" description="Basic and acidic residues" evidence="18">
    <location>
        <begin position="237"/>
        <end position="247"/>
    </location>
</feature>
<keyword evidence="7" id="KW-0813">Transport</keyword>
<feature type="compositionally biased region" description="Basic and acidic residues" evidence="18">
    <location>
        <begin position="102"/>
        <end position="130"/>
    </location>
</feature>
<gene>
    <name evidence="21" type="primary">CASC3</name>
</gene>